<dbReference type="GO" id="GO:0005737">
    <property type="term" value="C:cytoplasm"/>
    <property type="evidence" value="ECO:0007669"/>
    <property type="project" value="TreeGrafter"/>
</dbReference>
<evidence type="ECO:0000256" key="5">
    <source>
        <dbReference type="ARBA" id="ARBA00022837"/>
    </source>
</evidence>
<dbReference type="SUPFAM" id="SSF47874">
    <property type="entry name" value="Annexin"/>
    <property type="match status" value="1"/>
</dbReference>
<evidence type="ECO:0000256" key="6">
    <source>
        <dbReference type="ARBA" id="ARBA00023216"/>
    </source>
</evidence>
<gene>
    <name evidence="11" type="primary">ORF35623</name>
</gene>
<dbReference type="GO" id="GO:0005576">
    <property type="term" value="C:extracellular region"/>
    <property type="evidence" value="ECO:0007669"/>
    <property type="project" value="UniProtKB-SubCell"/>
</dbReference>
<dbReference type="GO" id="GO:0012506">
    <property type="term" value="C:vesicle membrane"/>
    <property type="evidence" value="ECO:0007669"/>
    <property type="project" value="TreeGrafter"/>
</dbReference>
<dbReference type="FunFam" id="1.10.220.10:FF:000001">
    <property type="entry name" value="Annexin"/>
    <property type="match status" value="1"/>
</dbReference>
<dbReference type="GO" id="GO:0005509">
    <property type="term" value="F:calcium ion binding"/>
    <property type="evidence" value="ECO:0007669"/>
    <property type="project" value="InterPro"/>
</dbReference>
<accession>A0A0B6YTW9</accession>
<name>A0A0B6YTW9_9EUPU</name>
<comment type="subcellular location">
    <subcellularLocation>
        <location evidence="1">Host cell</location>
    </subcellularLocation>
    <subcellularLocation>
        <location evidence="2">Secreted</location>
        <location evidence="2">Extracellular exosome</location>
    </subcellularLocation>
    <subcellularLocation>
        <location evidence="9">Tegument</location>
    </subcellularLocation>
</comment>
<dbReference type="InterPro" id="IPR018502">
    <property type="entry name" value="Annexin_repeat"/>
</dbReference>
<evidence type="ECO:0000256" key="7">
    <source>
        <dbReference type="ARBA" id="ARBA00023302"/>
    </source>
</evidence>
<dbReference type="Gene3D" id="1.10.220.10">
    <property type="entry name" value="Annexin"/>
    <property type="match status" value="4"/>
</dbReference>
<comment type="function">
    <text evidence="8">Involved in reproduction of the worm. Involved in host-parasite interaction. Delivered into the host cell by means of parasite exosomes. Binds to acidic phospholipid membranes in a calcium-dependent manner in vitro. Causes aggregation of liposomes in the presence of calcium, but not in its absence. Likely to promote membrane fusion. May provide structural integrity within the tegument.</text>
</comment>
<keyword evidence="5" id="KW-0106">Calcium</keyword>
<dbReference type="GO" id="GO:0005544">
    <property type="term" value="F:calcium-dependent phospholipid binding"/>
    <property type="evidence" value="ECO:0007669"/>
    <property type="project" value="UniProtKB-KW"/>
</dbReference>
<evidence type="ECO:0000313" key="11">
    <source>
        <dbReference type="EMBL" id="CEK59236.1"/>
    </source>
</evidence>
<dbReference type="PANTHER" id="PTHR10502:SF102">
    <property type="entry name" value="ANNEXIN B11"/>
    <property type="match status" value="1"/>
</dbReference>
<dbReference type="PRINTS" id="PR00196">
    <property type="entry name" value="ANNEXIN"/>
</dbReference>
<sequence>MPGTIRHRHNFDAGEVAATLRKAMAGFGTDEKAIIHCLGNHTCVQRIEAAKAYKTAFGKDLVADIKSELTGDFEEVCVAMLTPPRILDARELHDAISGAGTDETTIIEVLCTKNNTEIEEIKAVYKQEYGRELEKDLCGDTSGYFRRLMVSLMAAGRETEDWECDKERARKDAKTFFEAGEARWGTEEAELNQILCLRSRYHLLEVFHQFKEMSGKTIEESIQNECSGSLQEGFLAIVQSIKDTPGFFAQRIHKCVEGLGTSDSHLIRIIVTRSEIDMEEIEHAYKAKYGKSLADEIESECGGDYKRMLLACIKLDD</sequence>
<dbReference type="FunFam" id="1.10.220.10:FF:000002">
    <property type="entry name" value="Annexin"/>
    <property type="match status" value="1"/>
</dbReference>
<evidence type="ECO:0000256" key="9">
    <source>
        <dbReference type="ARBA" id="ARBA00060393"/>
    </source>
</evidence>
<dbReference type="GO" id="GO:0043657">
    <property type="term" value="C:host cell"/>
    <property type="evidence" value="ECO:0007669"/>
    <property type="project" value="UniProtKB-SubCell"/>
</dbReference>
<evidence type="ECO:0000256" key="2">
    <source>
        <dbReference type="ARBA" id="ARBA00004550"/>
    </source>
</evidence>
<reference evidence="11" key="1">
    <citation type="submission" date="2014-12" db="EMBL/GenBank/DDBJ databases">
        <title>Insight into the proteome of Arion vulgaris.</title>
        <authorList>
            <person name="Aradska J."/>
            <person name="Bulat T."/>
            <person name="Smidak R."/>
            <person name="Sarate P."/>
            <person name="Gangsoo J."/>
            <person name="Sialana F."/>
            <person name="Bilban M."/>
            <person name="Lubec G."/>
        </authorList>
    </citation>
    <scope>NUCLEOTIDE SEQUENCE</scope>
    <source>
        <tissue evidence="11">Skin</tissue>
    </source>
</reference>
<dbReference type="FunFam" id="1.10.220.10:FF:000010">
    <property type="entry name" value="Annexin"/>
    <property type="match status" value="1"/>
</dbReference>
<keyword evidence="6" id="KW-0041">Annexin</keyword>
<organism evidence="11">
    <name type="scientific">Arion vulgaris</name>
    <dbReference type="NCBI Taxonomy" id="1028688"/>
    <lineage>
        <taxon>Eukaryota</taxon>
        <taxon>Metazoa</taxon>
        <taxon>Spiralia</taxon>
        <taxon>Lophotrochozoa</taxon>
        <taxon>Mollusca</taxon>
        <taxon>Gastropoda</taxon>
        <taxon>Heterobranchia</taxon>
        <taxon>Euthyneura</taxon>
        <taxon>Panpulmonata</taxon>
        <taxon>Eupulmonata</taxon>
        <taxon>Stylommatophora</taxon>
        <taxon>Helicina</taxon>
        <taxon>Arionoidea</taxon>
        <taxon>Arionidae</taxon>
        <taxon>Arion</taxon>
    </lineage>
</organism>
<dbReference type="GO" id="GO:0001786">
    <property type="term" value="F:phosphatidylserine binding"/>
    <property type="evidence" value="ECO:0007669"/>
    <property type="project" value="TreeGrafter"/>
</dbReference>
<dbReference type="EMBL" id="HACG01012371">
    <property type="protein sequence ID" value="CEK59236.1"/>
    <property type="molecule type" value="Transcribed_RNA"/>
</dbReference>
<evidence type="ECO:0000256" key="1">
    <source>
        <dbReference type="ARBA" id="ARBA00004340"/>
    </source>
</evidence>
<keyword evidence="7" id="KW-0111">Calcium/phospholipid-binding</keyword>
<dbReference type="PROSITE" id="PS51897">
    <property type="entry name" value="ANNEXIN_2"/>
    <property type="match status" value="4"/>
</dbReference>
<dbReference type="GO" id="GO:0005634">
    <property type="term" value="C:nucleus"/>
    <property type="evidence" value="ECO:0007669"/>
    <property type="project" value="TreeGrafter"/>
</dbReference>
<dbReference type="Pfam" id="PF00191">
    <property type="entry name" value="Annexin"/>
    <property type="match status" value="4"/>
</dbReference>
<dbReference type="SMART" id="SM00335">
    <property type="entry name" value="ANX"/>
    <property type="match status" value="4"/>
</dbReference>
<dbReference type="InterPro" id="IPR001464">
    <property type="entry name" value="Annexin"/>
</dbReference>
<dbReference type="InterPro" id="IPR037104">
    <property type="entry name" value="Annexin_sf"/>
</dbReference>
<dbReference type="AlphaFoldDB" id="A0A0B6YTW9"/>
<dbReference type="FunFam" id="1.10.220.10:FF:000004">
    <property type="entry name" value="Annexin"/>
    <property type="match status" value="1"/>
</dbReference>
<protein>
    <recommendedName>
        <fullName evidence="10">Annexin</fullName>
    </recommendedName>
</protein>
<evidence type="ECO:0000256" key="8">
    <source>
        <dbReference type="ARBA" id="ARBA00059330"/>
    </source>
</evidence>
<dbReference type="PANTHER" id="PTHR10502">
    <property type="entry name" value="ANNEXIN"/>
    <property type="match status" value="1"/>
</dbReference>
<dbReference type="GO" id="GO:0005886">
    <property type="term" value="C:plasma membrane"/>
    <property type="evidence" value="ECO:0007669"/>
    <property type="project" value="TreeGrafter"/>
</dbReference>
<keyword evidence="4" id="KW-0677">Repeat</keyword>
<evidence type="ECO:0000256" key="3">
    <source>
        <dbReference type="ARBA" id="ARBA00007831"/>
    </source>
</evidence>
<comment type="similarity">
    <text evidence="3">Belongs to the annexin family.</text>
</comment>
<evidence type="ECO:0000256" key="10">
    <source>
        <dbReference type="ARBA" id="ARBA00077076"/>
    </source>
</evidence>
<evidence type="ECO:0000256" key="4">
    <source>
        <dbReference type="ARBA" id="ARBA00022737"/>
    </source>
</evidence>
<proteinExistence type="inferred from homology"/>